<accession>A0A1M5IPU8</accession>
<feature type="transmembrane region" description="Helical" evidence="1">
    <location>
        <begin position="126"/>
        <end position="148"/>
    </location>
</feature>
<dbReference type="PANTHER" id="PTHR34220:SF7">
    <property type="entry name" value="SENSOR HISTIDINE KINASE YPDA"/>
    <property type="match status" value="1"/>
</dbReference>
<dbReference type="InterPro" id="IPR010559">
    <property type="entry name" value="Sig_transdc_His_kin_internal"/>
</dbReference>
<reference evidence="4" key="1">
    <citation type="submission" date="2016-11" db="EMBL/GenBank/DDBJ databases">
        <authorList>
            <person name="Varghese N."/>
            <person name="Submissions S."/>
        </authorList>
    </citation>
    <scope>NUCLEOTIDE SEQUENCE [LARGE SCALE GENOMIC DNA]</scope>
    <source>
        <strain evidence="4">DSM 22638</strain>
    </source>
</reference>
<dbReference type="GO" id="GO:0016020">
    <property type="term" value="C:membrane"/>
    <property type="evidence" value="ECO:0007669"/>
    <property type="project" value="InterPro"/>
</dbReference>
<keyword evidence="3" id="KW-0808">Transferase</keyword>
<proteinExistence type="predicted"/>
<protein>
    <submittedName>
        <fullName evidence="3">Histidine kinase</fullName>
    </submittedName>
</protein>
<organism evidence="3 4">
    <name type="scientific">Flagellimonas flava</name>
    <dbReference type="NCBI Taxonomy" id="570519"/>
    <lineage>
        <taxon>Bacteria</taxon>
        <taxon>Pseudomonadati</taxon>
        <taxon>Bacteroidota</taxon>
        <taxon>Flavobacteriia</taxon>
        <taxon>Flavobacteriales</taxon>
        <taxon>Flavobacteriaceae</taxon>
        <taxon>Flagellimonas</taxon>
    </lineage>
</organism>
<dbReference type="STRING" id="570519.SAMN04488116_0851"/>
<dbReference type="InterPro" id="IPR036890">
    <property type="entry name" value="HATPase_C_sf"/>
</dbReference>
<dbReference type="Gene3D" id="3.30.565.10">
    <property type="entry name" value="Histidine kinase-like ATPase, C-terminal domain"/>
    <property type="match status" value="1"/>
</dbReference>
<dbReference type="AlphaFoldDB" id="A0A1M5IPU8"/>
<feature type="transmembrane region" description="Helical" evidence="1">
    <location>
        <begin position="44"/>
        <end position="67"/>
    </location>
</feature>
<gene>
    <name evidence="3" type="ORF">SAMN04488116_0851</name>
</gene>
<dbReference type="OrthoDB" id="9809908at2"/>
<dbReference type="EMBL" id="FQWL01000001">
    <property type="protein sequence ID" value="SHG30275.1"/>
    <property type="molecule type" value="Genomic_DNA"/>
</dbReference>
<evidence type="ECO:0000313" key="3">
    <source>
        <dbReference type="EMBL" id="SHG30275.1"/>
    </source>
</evidence>
<dbReference type="Pfam" id="PF06580">
    <property type="entry name" value="His_kinase"/>
    <property type="match status" value="1"/>
</dbReference>
<dbReference type="Proteomes" id="UP000184532">
    <property type="component" value="Unassembled WGS sequence"/>
</dbReference>
<feature type="transmembrane region" description="Helical" evidence="1">
    <location>
        <begin position="12"/>
        <end position="32"/>
    </location>
</feature>
<dbReference type="GO" id="GO:0000155">
    <property type="term" value="F:phosphorelay sensor kinase activity"/>
    <property type="evidence" value="ECO:0007669"/>
    <property type="project" value="InterPro"/>
</dbReference>
<keyword evidence="3" id="KW-0418">Kinase</keyword>
<dbReference type="PANTHER" id="PTHR34220">
    <property type="entry name" value="SENSOR HISTIDINE KINASE YPDA"/>
    <property type="match status" value="1"/>
</dbReference>
<sequence length="362" mass="42116">MGFLNRERRLKYLAFNDIWFMILGIVLLSFVTDYLFSGGSFSRLPFIEAVINWSVSLMFSTVNWLIMRTILIGLRKRYPSLKDNSKRIPLFFLSIVITVLAVDYSGNAVLSYIFTGNYNHPLRSRIVLPIILISTMTMAIYEAIYYYIHLKQYIREEEQAKRAIVQAQLDALRNQAQPHFFFNTLNTLRDIIDQNTREEAKEFVNRLSEIYRFILESGNSNLISLREELRFAQAYIHIQKERFGDNLVVDWKLTESAKDYLIIPMSLQLLLENAVKHNVVSKAKPLHVDVVVENQHLTVRNKIQSKSTQLPTTKLGLKNIERRYALISDKKVGITKDNGHFQVELPLLTIADQKHSYADTDY</sequence>
<name>A0A1M5IPU8_9FLAO</name>
<keyword evidence="1" id="KW-0812">Transmembrane</keyword>
<keyword evidence="4" id="KW-1185">Reference proteome</keyword>
<evidence type="ECO:0000259" key="2">
    <source>
        <dbReference type="Pfam" id="PF06580"/>
    </source>
</evidence>
<dbReference type="InterPro" id="IPR050640">
    <property type="entry name" value="Bact_2-comp_sensor_kinase"/>
</dbReference>
<feature type="domain" description="Signal transduction histidine kinase internal region" evidence="2">
    <location>
        <begin position="167"/>
        <end position="247"/>
    </location>
</feature>
<evidence type="ECO:0000313" key="4">
    <source>
        <dbReference type="Proteomes" id="UP000184532"/>
    </source>
</evidence>
<dbReference type="RefSeq" id="WP_073176644.1">
    <property type="nucleotide sequence ID" value="NZ_FQWL01000001.1"/>
</dbReference>
<feature type="transmembrane region" description="Helical" evidence="1">
    <location>
        <begin position="88"/>
        <end position="114"/>
    </location>
</feature>
<keyword evidence="1" id="KW-0472">Membrane</keyword>
<keyword evidence="1" id="KW-1133">Transmembrane helix</keyword>
<evidence type="ECO:0000256" key="1">
    <source>
        <dbReference type="SAM" id="Phobius"/>
    </source>
</evidence>